<dbReference type="EMBL" id="SDEE01000083">
    <property type="protein sequence ID" value="RXW22107.1"/>
    <property type="molecule type" value="Genomic_DNA"/>
</dbReference>
<evidence type="ECO:0000256" key="1">
    <source>
        <dbReference type="SAM" id="MobiDB-lite"/>
    </source>
</evidence>
<proteinExistence type="predicted"/>
<gene>
    <name evidence="2" type="ORF">EST38_g3751</name>
</gene>
<keyword evidence="3" id="KW-1185">Reference proteome</keyword>
<sequence length="183" mass="19100">MDAMTLGMAACGSLLKGAKEKVQYHASIRTGLDETAADGSKTLAESIEMIAAGREQLEQISPGITHRMLEEHIKSLNLLMELGVEFTQTFKTLTEDAHRATIALGEWLQAPTKGETAGDVEMAGVDDDSGSDSAAGVDDEDLGSESAAGVEDDDSGESAAGGMAQSDEGSGEDEISEQESDDE</sequence>
<comment type="caution">
    <text evidence="2">The sequence shown here is derived from an EMBL/GenBank/DDBJ whole genome shotgun (WGS) entry which is preliminary data.</text>
</comment>
<evidence type="ECO:0000313" key="2">
    <source>
        <dbReference type="EMBL" id="RXW22107.1"/>
    </source>
</evidence>
<dbReference type="Proteomes" id="UP000290288">
    <property type="component" value="Unassembled WGS sequence"/>
</dbReference>
<dbReference type="AlphaFoldDB" id="A0A4Q2DPL9"/>
<feature type="region of interest" description="Disordered" evidence="1">
    <location>
        <begin position="114"/>
        <end position="183"/>
    </location>
</feature>
<feature type="compositionally biased region" description="Acidic residues" evidence="1">
    <location>
        <begin position="169"/>
        <end position="183"/>
    </location>
</feature>
<name>A0A4Q2DPL9_9AGAR</name>
<protein>
    <submittedName>
        <fullName evidence="2">Uncharacterized protein</fullName>
    </submittedName>
</protein>
<dbReference type="OrthoDB" id="3109905at2759"/>
<organism evidence="2 3">
    <name type="scientific">Candolleomyces aberdarensis</name>
    <dbReference type="NCBI Taxonomy" id="2316362"/>
    <lineage>
        <taxon>Eukaryota</taxon>
        <taxon>Fungi</taxon>
        <taxon>Dikarya</taxon>
        <taxon>Basidiomycota</taxon>
        <taxon>Agaricomycotina</taxon>
        <taxon>Agaricomycetes</taxon>
        <taxon>Agaricomycetidae</taxon>
        <taxon>Agaricales</taxon>
        <taxon>Agaricineae</taxon>
        <taxon>Psathyrellaceae</taxon>
        <taxon>Candolleomyces</taxon>
    </lineage>
</organism>
<evidence type="ECO:0000313" key="3">
    <source>
        <dbReference type="Proteomes" id="UP000290288"/>
    </source>
</evidence>
<reference evidence="2 3" key="1">
    <citation type="submission" date="2019-01" db="EMBL/GenBank/DDBJ databases">
        <title>Draft genome sequence of Psathyrella aberdarensis IHI B618.</title>
        <authorList>
            <person name="Buettner E."/>
            <person name="Kellner H."/>
        </authorList>
    </citation>
    <scope>NUCLEOTIDE SEQUENCE [LARGE SCALE GENOMIC DNA]</scope>
    <source>
        <strain evidence="2 3">IHI B618</strain>
    </source>
</reference>
<accession>A0A4Q2DPL9</accession>